<comment type="caution">
    <text evidence="5">The sequence shown here is derived from an EMBL/GenBank/DDBJ whole genome shotgun (WGS) entry which is preliminary data.</text>
</comment>
<evidence type="ECO:0000313" key="6">
    <source>
        <dbReference type="Proteomes" id="UP000077271"/>
    </source>
</evidence>
<gene>
    <name evidence="5" type="ORF">AWH48_13725</name>
</gene>
<dbReference type="InterPro" id="IPR003593">
    <property type="entry name" value="AAA+_ATPase"/>
</dbReference>
<sequence length="291" mass="32102">MVYISTLPEKIEQIIKERKQQFQQDLTDNATNQYVAQDAHLLTDTVITLALCKNILLKGPTGSGKTKLSESLAAYFGQPVHSINCSVDLDAEAMLGFKTIIEINGKSRIDFVEGPVIQAMKKGHLLYIDEINMAKPETLPILNGVLDYRRQITNPFTGEVVKAKPTFSVIAAVNEGYAGTAPLNEALKNRFVTFKIPYISGDALFSVLKQESILQDERLIQQFVSLSADLTKLVESGRLPEEASSIRALVDACDLALYIPPMRAIESAIAGKLDDEREQAAVRNVAETWFA</sequence>
<dbReference type="Gene3D" id="3.40.50.300">
    <property type="entry name" value="P-loop containing nucleotide triphosphate hydrolases"/>
    <property type="match status" value="1"/>
</dbReference>
<evidence type="ECO:0000313" key="5">
    <source>
        <dbReference type="EMBL" id="OAH52935.1"/>
    </source>
</evidence>
<proteinExistence type="inferred from homology"/>
<feature type="domain" description="AAA+ ATPase" evidence="4">
    <location>
        <begin position="51"/>
        <end position="197"/>
    </location>
</feature>
<dbReference type="Pfam" id="PF08406">
    <property type="entry name" value="CbbQ_C"/>
    <property type="match status" value="1"/>
</dbReference>
<protein>
    <recommendedName>
        <fullName evidence="4">AAA+ ATPase domain-containing protein</fullName>
    </recommendedName>
</protein>
<dbReference type="GO" id="GO:0016887">
    <property type="term" value="F:ATP hydrolysis activity"/>
    <property type="evidence" value="ECO:0007669"/>
    <property type="project" value="InterPro"/>
</dbReference>
<organism evidence="5 6">
    <name type="scientific">Domibacillus aminovorans</name>
    <dbReference type="NCBI Taxonomy" id="29332"/>
    <lineage>
        <taxon>Bacteria</taxon>
        <taxon>Bacillati</taxon>
        <taxon>Bacillota</taxon>
        <taxon>Bacilli</taxon>
        <taxon>Bacillales</taxon>
        <taxon>Bacillaceae</taxon>
        <taxon>Domibacillus</taxon>
    </lineage>
</organism>
<dbReference type="GO" id="GO:0005524">
    <property type="term" value="F:ATP binding"/>
    <property type="evidence" value="ECO:0007669"/>
    <property type="project" value="UniProtKB-KW"/>
</dbReference>
<evidence type="ECO:0000256" key="3">
    <source>
        <dbReference type="ARBA" id="ARBA00022840"/>
    </source>
</evidence>
<dbReference type="AlphaFoldDB" id="A0A177KJ80"/>
<dbReference type="EMBL" id="LQWZ01000037">
    <property type="protein sequence ID" value="OAH52935.1"/>
    <property type="molecule type" value="Genomic_DNA"/>
</dbReference>
<dbReference type="PRINTS" id="PR00300">
    <property type="entry name" value="CLPPROTEASEA"/>
</dbReference>
<dbReference type="InterPro" id="IPR013615">
    <property type="entry name" value="CbbQ_C"/>
</dbReference>
<name>A0A177KJ80_9BACI</name>
<dbReference type="Pfam" id="PF07728">
    <property type="entry name" value="AAA_5"/>
    <property type="match status" value="1"/>
</dbReference>
<dbReference type="InterPro" id="IPR011704">
    <property type="entry name" value="ATPase_dyneun-rel_AAA"/>
</dbReference>
<dbReference type="InterPro" id="IPR027417">
    <property type="entry name" value="P-loop_NTPase"/>
</dbReference>
<dbReference type="Proteomes" id="UP000077271">
    <property type="component" value="Unassembled WGS sequence"/>
</dbReference>
<accession>A0A177KJ80</accession>
<dbReference type="PANTHER" id="PTHR42759:SF1">
    <property type="entry name" value="MAGNESIUM-CHELATASE SUBUNIT CHLD"/>
    <property type="match status" value="1"/>
</dbReference>
<keyword evidence="2" id="KW-0547">Nucleotide-binding</keyword>
<dbReference type="InterPro" id="IPR001270">
    <property type="entry name" value="ClpA/B"/>
</dbReference>
<keyword evidence="3" id="KW-0067">ATP-binding</keyword>
<evidence type="ECO:0000256" key="2">
    <source>
        <dbReference type="ARBA" id="ARBA00022741"/>
    </source>
</evidence>
<evidence type="ECO:0000259" key="4">
    <source>
        <dbReference type="SMART" id="SM00382"/>
    </source>
</evidence>
<reference evidence="5 6" key="1">
    <citation type="submission" date="2016-01" db="EMBL/GenBank/DDBJ databases">
        <title>Investigation of taxonomic status of Bacillus aminovorans.</title>
        <authorList>
            <person name="Verma A."/>
            <person name="Pal Y."/>
            <person name="Krishnamurthi S."/>
        </authorList>
    </citation>
    <scope>NUCLEOTIDE SEQUENCE [LARGE SCALE GENOMIC DNA]</scope>
    <source>
        <strain evidence="5 6">DSM 4337</strain>
    </source>
</reference>
<dbReference type="SUPFAM" id="SSF52540">
    <property type="entry name" value="P-loop containing nucleoside triphosphate hydrolases"/>
    <property type="match status" value="1"/>
</dbReference>
<evidence type="ECO:0000256" key="1">
    <source>
        <dbReference type="ARBA" id="ARBA00009417"/>
    </source>
</evidence>
<dbReference type="InterPro" id="IPR050764">
    <property type="entry name" value="CbbQ/NirQ/NorQ/GpvN"/>
</dbReference>
<dbReference type="OrthoDB" id="9808317at2"/>
<dbReference type="CDD" id="cd00009">
    <property type="entry name" value="AAA"/>
    <property type="match status" value="1"/>
</dbReference>
<dbReference type="SMART" id="SM00382">
    <property type="entry name" value="AAA"/>
    <property type="match status" value="1"/>
</dbReference>
<dbReference type="PANTHER" id="PTHR42759">
    <property type="entry name" value="MOXR FAMILY PROTEIN"/>
    <property type="match status" value="1"/>
</dbReference>
<comment type="similarity">
    <text evidence="1">Belongs to the CbbQ/NirQ/NorQ/GpvN family.</text>
</comment>